<name>A0A7S1GPC6_CYCTE</name>
<dbReference type="Pfam" id="PF08628">
    <property type="entry name" value="Nexin_C"/>
    <property type="match status" value="1"/>
</dbReference>
<dbReference type="EMBL" id="HBFW01019161">
    <property type="protein sequence ID" value="CAD8941238.1"/>
    <property type="molecule type" value="Transcribed_RNA"/>
</dbReference>
<proteinExistence type="predicted"/>
<evidence type="ECO:0000313" key="3">
    <source>
        <dbReference type="EMBL" id="CAD8941238.1"/>
    </source>
</evidence>
<feature type="domain" description="Sorting nexin C-terminal" evidence="2">
    <location>
        <begin position="118"/>
        <end position="226"/>
    </location>
</feature>
<reference evidence="3" key="1">
    <citation type="submission" date="2021-01" db="EMBL/GenBank/DDBJ databases">
        <authorList>
            <person name="Corre E."/>
            <person name="Pelletier E."/>
            <person name="Niang G."/>
            <person name="Scheremetjew M."/>
            <person name="Finn R."/>
            <person name="Kale V."/>
            <person name="Holt S."/>
            <person name="Cochrane G."/>
            <person name="Meng A."/>
            <person name="Brown T."/>
            <person name="Cohen L."/>
        </authorList>
    </citation>
    <scope>NUCLEOTIDE SEQUENCE</scope>
    <source>
        <strain evidence="3">ECT3854</strain>
    </source>
</reference>
<evidence type="ECO:0000259" key="2">
    <source>
        <dbReference type="Pfam" id="PF08628"/>
    </source>
</evidence>
<feature type="region of interest" description="Disordered" evidence="1">
    <location>
        <begin position="1"/>
        <end position="58"/>
    </location>
</feature>
<dbReference type="PANTHER" id="PTHR22775:SF3">
    <property type="entry name" value="SORTING NEXIN-13"/>
    <property type="match status" value="1"/>
</dbReference>
<organism evidence="3">
    <name type="scientific">Cyclophora tenuis</name>
    <name type="common">Marine diatom</name>
    <dbReference type="NCBI Taxonomy" id="216820"/>
    <lineage>
        <taxon>Eukaryota</taxon>
        <taxon>Sar</taxon>
        <taxon>Stramenopiles</taxon>
        <taxon>Ochrophyta</taxon>
        <taxon>Bacillariophyta</taxon>
        <taxon>Fragilariophyceae</taxon>
        <taxon>Fragilariophycidae</taxon>
        <taxon>Cyclophorales</taxon>
        <taxon>Cyclophoraceae</taxon>
        <taxon>Cyclophora</taxon>
    </lineage>
</organism>
<dbReference type="AlphaFoldDB" id="A0A7S1GPC6"/>
<dbReference type="GO" id="GO:0035091">
    <property type="term" value="F:phosphatidylinositol binding"/>
    <property type="evidence" value="ECO:0007669"/>
    <property type="project" value="TreeGrafter"/>
</dbReference>
<sequence length="261" mass="29482">MLYSEKRSMPTSQQVTTRARSASADTTQTEMTTDSTAQSTASRVPKAPITEASRSIGTERVVEEDEEIVSPGKNRVKEIDMIPSIKAKIDEVPLSKVRNALFELVRYQFDFDNASFFRNRMFSALKTMSFAVASSGEFRKMLYESHTKYISTDAVADWIKFGLDMLWPDGVWMQSAPPLTAEEQEELSQKAKDELPKAFPDQLKSVLGQEIVLGGLDILHEMLQNRLVLKSMLYMMFDMLWLEAFPELHDFLTGAAALEAD</sequence>
<dbReference type="InterPro" id="IPR013937">
    <property type="entry name" value="Sorting_nexin_C"/>
</dbReference>
<dbReference type="PANTHER" id="PTHR22775">
    <property type="entry name" value="SORTING NEXIN"/>
    <property type="match status" value="1"/>
</dbReference>
<accession>A0A7S1GPC6</accession>
<protein>
    <recommendedName>
        <fullName evidence="2">Sorting nexin C-terminal domain-containing protein</fullName>
    </recommendedName>
</protein>
<evidence type="ECO:0000256" key="1">
    <source>
        <dbReference type="SAM" id="MobiDB-lite"/>
    </source>
</evidence>
<gene>
    <name evidence="3" type="ORF">CTEN0397_LOCUS12304</name>
</gene>
<feature type="compositionally biased region" description="Low complexity" evidence="1">
    <location>
        <begin position="16"/>
        <end position="38"/>
    </location>
</feature>